<sequence>MSDDAINESAFAANDLHATSADHMFTGALSMFRRKYSHDLSQADLAILGIPFDTATSGRSGARLGPRAVRAASAQLAWDRHWPWEFNAFKQLATVDYGDVYFDYGRLDLAPKAIEDTARKILQTDTALLSIGGDHFVTY</sequence>
<dbReference type="EC" id="3.5.3.11" evidence="4"/>
<evidence type="ECO:0000256" key="3">
    <source>
        <dbReference type="PROSITE-ProRule" id="PRU00742"/>
    </source>
</evidence>
<dbReference type="Gene3D" id="3.40.800.10">
    <property type="entry name" value="Ureohydrolase domain"/>
    <property type="match status" value="1"/>
</dbReference>
<keyword evidence="1" id="KW-0479">Metal-binding</keyword>
<dbReference type="AlphaFoldDB" id="A0A6S6SDR5"/>
<dbReference type="InterPro" id="IPR023696">
    <property type="entry name" value="Ureohydrolase_dom_sf"/>
</dbReference>
<accession>A0A6S6SDR5</accession>
<organism evidence="4">
    <name type="scientific">uncultured Thiotrichaceae bacterium</name>
    <dbReference type="NCBI Taxonomy" id="298394"/>
    <lineage>
        <taxon>Bacteria</taxon>
        <taxon>Pseudomonadati</taxon>
        <taxon>Pseudomonadota</taxon>
        <taxon>Gammaproteobacteria</taxon>
        <taxon>Thiotrichales</taxon>
        <taxon>Thiotrichaceae</taxon>
        <taxon>environmental samples</taxon>
    </lineage>
</organism>
<proteinExistence type="inferred from homology"/>
<feature type="non-terminal residue" evidence="4">
    <location>
        <position position="139"/>
    </location>
</feature>
<protein>
    <submittedName>
        <fullName evidence="4">Agmatinase (EC)</fullName>
        <ecNumber evidence="4">3.5.3.11</ecNumber>
    </submittedName>
</protein>
<dbReference type="PANTHER" id="PTHR11358:SF26">
    <property type="entry name" value="GUANIDINO ACID HYDROLASE, MITOCHONDRIAL"/>
    <property type="match status" value="1"/>
</dbReference>
<dbReference type="GO" id="GO:0046872">
    <property type="term" value="F:metal ion binding"/>
    <property type="evidence" value="ECO:0007669"/>
    <property type="project" value="UniProtKB-KW"/>
</dbReference>
<evidence type="ECO:0000256" key="1">
    <source>
        <dbReference type="ARBA" id="ARBA00022723"/>
    </source>
</evidence>
<dbReference type="EMBL" id="CACVAV010000124">
    <property type="protein sequence ID" value="CAA6808106.1"/>
    <property type="molecule type" value="Genomic_DNA"/>
</dbReference>
<reference evidence="4" key="1">
    <citation type="submission" date="2020-01" db="EMBL/GenBank/DDBJ databases">
        <authorList>
            <person name="Meier V. D."/>
            <person name="Meier V D."/>
        </authorList>
    </citation>
    <scope>NUCLEOTIDE SEQUENCE</scope>
    <source>
        <strain evidence="4">HLG_WM_MAG_08</strain>
    </source>
</reference>
<dbReference type="PROSITE" id="PS51409">
    <property type="entry name" value="ARGINASE_2"/>
    <property type="match status" value="1"/>
</dbReference>
<name>A0A6S6SDR5_9GAMM</name>
<dbReference type="GO" id="GO:0008783">
    <property type="term" value="F:agmatinase activity"/>
    <property type="evidence" value="ECO:0007669"/>
    <property type="project" value="UniProtKB-EC"/>
</dbReference>
<dbReference type="GO" id="GO:0033389">
    <property type="term" value="P:putrescine biosynthetic process from arginine, via agmatine"/>
    <property type="evidence" value="ECO:0007669"/>
    <property type="project" value="TreeGrafter"/>
</dbReference>
<dbReference type="SUPFAM" id="SSF52768">
    <property type="entry name" value="Arginase/deacetylase"/>
    <property type="match status" value="1"/>
</dbReference>
<evidence type="ECO:0000313" key="4">
    <source>
        <dbReference type="EMBL" id="CAA6808106.1"/>
    </source>
</evidence>
<evidence type="ECO:0000256" key="2">
    <source>
        <dbReference type="ARBA" id="ARBA00022801"/>
    </source>
</evidence>
<gene>
    <name evidence="4" type="ORF">HELGO_WM83340</name>
</gene>
<keyword evidence="2 4" id="KW-0378">Hydrolase</keyword>
<dbReference type="InterPro" id="IPR006035">
    <property type="entry name" value="Ureohydrolase"/>
</dbReference>
<dbReference type="Pfam" id="PF00491">
    <property type="entry name" value="Arginase"/>
    <property type="match status" value="1"/>
</dbReference>
<comment type="similarity">
    <text evidence="3">Belongs to the arginase family.</text>
</comment>
<dbReference type="PANTHER" id="PTHR11358">
    <property type="entry name" value="ARGINASE/AGMATINASE"/>
    <property type="match status" value="1"/>
</dbReference>